<gene>
    <name evidence="2" type="ORF">LD004_22535</name>
    <name evidence="1" type="ORF">LDZ35_05595</name>
</gene>
<organism evidence="1 3">
    <name type="scientific">Bacteroides xylanisolvens</name>
    <dbReference type="NCBI Taxonomy" id="371601"/>
    <lineage>
        <taxon>Bacteria</taxon>
        <taxon>Pseudomonadati</taxon>
        <taxon>Bacteroidota</taxon>
        <taxon>Bacteroidia</taxon>
        <taxon>Bacteroidales</taxon>
        <taxon>Bacteroidaceae</taxon>
        <taxon>Bacteroides</taxon>
    </lineage>
</organism>
<evidence type="ECO:0000313" key="3">
    <source>
        <dbReference type="Proteomes" id="UP001197958"/>
    </source>
</evidence>
<dbReference type="Proteomes" id="UP001197958">
    <property type="component" value="Unassembled WGS sequence"/>
</dbReference>
<dbReference type="Gene3D" id="2.60.120.260">
    <property type="entry name" value="Galactose-binding domain-like"/>
    <property type="match status" value="1"/>
</dbReference>
<name>A0AAP2PM17_9BACE</name>
<sequence length="681" mass="75714">MKKIFHYIFLLATFLLLSCQPEKWEVDVPAKESIYELTEVTSGKIKIDLMEVYRTRPLMIQFVANQATAFKTSDFVDNSTTTNFDFSFKIVSEVEAARAEGEKVERIDEYICSGSKLDGKSTMEVTTTIGTSVTTTSYTMKIAETEKYTPSSEEYHYKAAWDSSAVNVIMVDTFLTFTNKSVGCKSHEWIIEEGNGFLKKGFNVDDDLRQQLVEGLSSNEDTVSVLFGKTGVSSVTLRNVYDKPVALEDGSLRAIQDETTGDWVITKKFEVNVYGGLEPRFKITNMATGETMDEKSESITWTIEAGQKIKVEDLTESDRPDARTWNVEGSSEKTSTEEFAEFTFAVPGEYSGFTFVAKRTQPAAVAVEVTKNIPLKVIVKKSEKPFTMQSVSISSEANSQIVIKADGAFKNENLEQAVADFTLTVNGVDGNPVENLAVSEINVLADGNLALVLSDRIYEGETVKLSYNGDKLTSVDERTLSSFDNAEAVNSIKDISVLPLNEGKNVNSFEGGTGFWLTNEWWAANFFYGNQVGVNGVVQGSSEQACEGSRSLKISYLETTSIDEGKKNDQMQIMYAKAHYSPTIPVGNYKFSFNIYITSDSNNNIKSKNFWFYYGTDGNASTKIADFSFNQTRGEWVKLSKNISLNNDIQKFSLKLTVPSCNALQSGVVFYIDDIQLIPVR</sequence>
<protein>
    <submittedName>
        <fullName evidence="1">Uncharacterized protein</fullName>
    </submittedName>
</protein>
<reference evidence="1" key="1">
    <citation type="submission" date="2023-08" db="EMBL/GenBank/DDBJ databases">
        <title>Mucin Metabolism Genes Underlie the Key Renovations of Bacteroides xylanisolvens Genomes in Captive Great Apes.</title>
        <authorList>
            <person name="Nishida A.H."/>
        </authorList>
    </citation>
    <scope>NUCLEOTIDE SEQUENCE</scope>
    <source>
        <strain evidence="2">P13.H9</strain>
        <strain evidence="1">P19.10B</strain>
    </source>
</reference>
<dbReference type="EMBL" id="JAIWWW010000009">
    <property type="protein sequence ID" value="MCA4522686.1"/>
    <property type="molecule type" value="Genomic_DNA"/>
</dbReference>
<dbReference type="EMBL" id="JAIWYE010000037">
    <property type="protein sequence ID" value="MCA4706382.1"/>
    <property type="molecule type" value="Genomic_DNA"/>
</dbReference>
<dbReference type="Proteomes" id="UP001198461">
    <property type="component" value="Unassembled WGS sequence"/>
</dbReference>
<evidence type="ECO:0000313" key="2">
    <source>
        <dbReference type="EMBL" id="MCA4706382.1"/>
    </source>
</evidence>
<dbReference type="AlphaFoldDB" id="A0AAP2PM17"/>
<dbReference type="RefSeq" id="WP_128859081.1">
    <property type="nucleotide sequence ID" value="NZ_CP072212.1"/>
</dbReference>
<accession>A0AAP2PM17</accession>
<evidence type="ECO:0000313" key="1">
    <source>
        <dbReference type="EMBL" id="MCA4522686.1"/>
    </source>
</evidence>
<dbReference type="PROSITE" id="PS51257">
    <property type="entry name" value="PROKAR_LIPOPROTEIN"/>
    <property type="match status" value="1"/>
</dbReference>
<comment type="caution">
    <text evidence="1">The sequence shown here is derived from an EMBL/GenBank/DDBJ whole genome shotgun (WGS) entry which is preliminary data.</text>
</comment>
<proteinExistence type="predicted"/>